<gene>
    <name evidence="1" type="ORF">E2488_06275</name>
</gene>
<organism evidence="1 2">
    <name type="scientific">Gramella jeungdoensis</name>
    <dbReference type="NCBI Taxonomy" id="708091"/>
    <lineage>
        <taxon>Bacteria</taxon>
        <taxon>Pseudomonadati</taxon>
        <taxon>Bacteroidota</taxon>
        <taxon>Flavobacteriia</taxon>
        <taxon>Flavobacteriales</taxon>
        <taxon>Flavobacteriaceae</taxon>
        <taxon>Christiangramia</taxon>
    </lineage>
</organism>
<protein>
    <recommendedName>
        <fullName evidence="3">DUF4145 domain-containing protein</fullName>
    </recommendedName>
</protein>
<dbReference type="OrthoDB" id="1495740at2"/>
<evidence type="ECO:0008006" key="3">
    <source>
        <dbReference type="Google" id="ProtNLM"/>
    </source>
</evidence>
<proteinExistence type="predicted"/>
<dbReference type="AlphaFoldDB" id="A0A4Y8ATB5"/>
<dbReference type="EMBL" id="SNQI01000002">
    <property type="protein sequence ID" value="TEW75125.1"/>
    <property type="molecule type" value="Genomic_DNA"/>
</dbReference>
<name>A0A4Y8ATB5_9FLAO</name>
<sequence length="157" mass="18005">MSKKPNKIRATANATDGVGMQRYATYKAAISRISESIKKGFYLEAITLCESLIADRLESRLKYLTDSDVYSFKTLGKLQEGIGIHETNKSLIDLVKFKTGTLDKWRDSRNKVLHAMAKIENGDSREWEDKMEECKRIALAGEELRKEIFKIIDKLKR</sequence>
<keyword evidence="2" id="KW-1185">Reference proteome</keyword>
<dbReference type="RefSeq" id="WP_134247495.1">
    <property type="nucleotide sequence ID" value="NZ_SNQI01000002.1"/>
</dbReference>
<evidence type="ECO:0000313" key="1">
    <source>
        <dbReference type="EMBL" id="TEW75125.1"/>
    </source>
</evidence>
<reference evidence="1 2" key="1">
    <citation type="journal article" date="2011" name="J. Microbiol.">
        <title>Gramella jeungdoensis sp. nov., isolated from a solar saltern in Korea.</title>
        <authorList>
            <person name="Joung Y."/>
            <person name="Kim H."/>
            <person name="Jang T."/>
            <person name="Ahn T.S."/>
            <person name="Joh K."/>
        </authorList>
    </citation>
    <scope>NUCLEOTIDE SEQUENCE [LARGE SCALE GENOMIC DNA]</scope>
    <source>
        <strain evidence="1 2">KCTC 23123</strain>
    </source>
</reference>
<accession>A0A4Y8ATB5</accession>
<evidence type="ECO:0000313" key="2">
    <source>
        <dbReference type="Proteomes" id="UP000298517"/>
    </source>
</evidence>
<comment type="caution">
    <text evidence="1">The sequence shown here is derived from an EMBL/GenBank/DDBJ whole genome shotgun (WGS) entry which is preliminary data.</text>
</comment>
<dbReference type="Proteomes" id="UP000298517">
    <property type="component" value="Unassembled WGS sequence"/>
</dbReference>